<dbReference type="Pfam" id="PF11187">
    <property type="entry name" value="Mbeg1-like"/>
    <property type="match status" value="1"/>
</dbReference>
<name>D1NUG9_9BIFI</name>
<evidence type="ECO:0000313" key="1">
    <source>
        <dbReference type="EMBL" id="EFA23373.1"/>
    </source>
</evidence>
<evidence type="ECO:0008006" key="3">
    <source>
        <dbReference type="Google" id="ProtNLM"/>
    </source>
</evidence>
<reference evidence="1 2" key="1">
    <citation type="submission" date="2009-11" db="EMBL/GenBank/DDBJ databases">
        <authorList>
            <person name="Weinstock G."/>
            <person name="Sodergren E."/>
            <person name="Clifton S."/>
            <person name="Fulton L."/>
            <person name="Fulton B."/>
            <person name="Courtney L."/>
            <person name="Fronick C."/>
            <person name="Harrison M."/>
            <person name="Strong C."/>
            <person name="Farmer C."/>
            <person name="Delahaunty K."/>
            <person name="Markovic C."/>
            <person name="Hall O."/>
            <person name="Minx P."/>
            <person name="Tomlinson C."/>
            <person name="Mitreva M."/>
            <person name="Nelson J."/>
            <person name="Hou S."/>
            <person name="Wollam A."/>
            <person name="Pepin K.H."/>
            <person name="Johnson M."/>
            <person name="Bhonagiri V."/>
            <person name="Nash W.E."/>
            <person name="Warren W."/>
            <person name="Chinwalla A."/>
            <person name="Mardis E.R."/>
            <person name="Wilson R.K."/>
        </authorList>
    </citation>
    <scope>NUCLEOTIDE SEQUENCE [LARGE SCALE GENOMIC DNA]</scope>
    <source>
        <strain evidence="1 2">DSM 20093</strain>
    </source>
</reference>
<dbReference type="InterPro" id="IPR024499">
    <property type="entry name" value="Mbeg1-like"/>
</dbReference>
<dbReference type="eggNOG" id="COG1073">
    <property type="taxonomic scope" value="Bacteria"/>
</dbReference>
<proteinExistence type="predicted"/>
<dbReference type="Gene3D" id="3.40.50.1820">
    <property type="entry name" value="alpha/beta hydrolase"/>
    <property type="match status" value="1"/>
</dbReference>
<accession>D1NUG9</accession>
<dbReference type="STRING" id="561180.BIFGAL_03492"/>
<comment type="caution">
    <text evidence="1">The sequence shown here is derived from an EMBL/GenBank/DDBJ whole genome shotgun (WGS) entry which is preliminary data.</text>
</comment>
<sequence length="413" mass="45830">MAREGGVMGTVTDYVQTETQDFSVVPFNEVDALVYAMLAYCPIPDEIPTLDELEERYGTLAKRLKQFDWKHPLASTHAIAQVPYNGVKIRDMAQFHPVADGEEAPTTEPSFVPGKVTEAFYRTLAGNPRFSSSELNAAQVRFRTDQATQFAAITYKLPDGTLVIGYRGTDDTLVGWREDFDMSYAYPVPAQRMAADYLRRVAQLWDGPIMLTGHSKGGNLAVYAAMNVEERIQDRIQRIFSMDGPGFPSGVASSKEYAAIVDRITKVMPDSSIIGLLMTMPQREHHIIVKSNVDGIMQHSGFNWLTKGDQFDTVPELSPKSQQFYADMNHWLDTNPPERIERGVAALFRVLEASGHERPSQIATSGLGQIPDMLSEFVGLDSDQRKVIMQVMGMIMGAALSHNPDVNRSAGAE</sequence>
<evidence type="ECO:0000313" key="2">
    <source>
        <dbReference type="Proteomes" id="UP000003656"/>
    </source>
</evidence>
<gene>
    <name evidence="1" type="ORF">BIFGAL_03492</name>
</gene>
<protein>
    <recommendedName>
        <fullName evidence="3">DUF2974 domain-containing protein</fullName>
    </recommendedName>
</protein>
<dbReference type="SUPFAM" id="SSF53474">
    <property type="entry name" value="alpha/beta-Hydrolases"/>
    <property type="match status" value="1"/>
</dbReference>
<dbReference type="AlphaFoldDB" id="D1NUG9"/>
<dbReference type="Proteomes" id="UP000003656">
    <property type="component" value="Unassembled WGS sequence"/>
</dbReference>
<dbReference type="EMBL" id="ABXB03000002">
    <property type="protein sequence ID" value="EFA23373.1"/>
    <property type="molecule type" value="Genomic_DNA"/>
</dbReference>
<organism evidence="1 2">
    <name type="scientific">Bifidobacterium gallicum DSM 20093 = LMG 11596</name>
    <dbReference type="NCBI Taxonomy" id="561180"/>
    <lineage>
        <taxon>Bacteria</taxon>
        <taxon>Bacillati</taxon>
        <taxon>Actinomycetota</taxon>
        <taxon>Actinomycetes</taxon>
        <taxon>Bifidobacteriales</taxon>
        <taxon>Bifidobacteriaceae</taxon>
        <taxon>Bifidobacterium</taxon>
    </lineage>
</organism>
<dbReference type="InterPro" id="IPR029058">
    <property type="entry name" value="AB_hydrolase_fold"/>
</dbReference>